<dbReference type="AlphaFoldDB" id="A0A9P7CY75"/>
<proteinExistence type="predicted"/>
<dbReference type="EMBL" id="JABBWD010000063">
    <property type="protein sequence ID" value="KAG1770820.1"/>
    <property type="molecule type" value="Genomic_DNA"/>
</dbReference>
<organism evidence="2 3">
    <name type="scientific">Suillus placidus</name>
    <dbReference type="NCBI Taxonomy" id="48579"/>
    <lineage>
        <taxon>Eukaryota</taxon>
        <taxon>Fungi</taxon>
        <taxon>Dikarya</taxon>
        <taxon>Basidiomycota</taxon>
        <taxon>Agaricomycotina</taxon>
        <taxon>Agaricomycetes</taxon>
        <taxon>Agaricomycetidae</taxon>
        <taxon>Boletales</taxon>
        <taxon>Suillineae</taxon>
        <taxon>Suillaceae</taxon>
        <taxon>Suillus</taxon>
    </lineage>
</organism>
<name>A0A9P7CY75_9AGAM</name>
<dbReference type="OrthoDB" id="2708939at2759"/>
<gene>
    <name evidence="2" type="ORF">EV702DRAFT_1202294</name>
</gene>
<evidence type="ECO:0000313" key="2">
    <source>
        <dbReference type="EMBL" id="KAG1770820.1"/>
    </source>
</evidence>
<reference evidence="2" key="1">
    <citation type="journal article" date="2020" name="New Phytol.">
        <title>Comparative genomics reveals dynamic genome evolution in host specialist ectomycorrhizal fungi.</title>
        <authorList>
            <person name="Lofgren L.A."/>
            <person name="Nguyen N.H."/>
            <person name="Vilgalys R."/>
            <person name="Ruytinx J."/>
            <person name="Liao H.L."/>
            <person name="Branco S."/>
            <person name="Kuo A."/>
            <person name="LaButti K."/>
            <person name="Lipzen A."/>
            <person name="Andreopoulos W."/>
            <person name="Pangilinan J."/>
            <person name="Riley R."/>
            <person name="Hundley H."/>
            <person name="Na H."/>
            <person name="Barry K."/>
            <person name="Grigoriev I.V."/>
            <person name="Stajich J.E."/>
            <person name="Kennedy P.G."/>
        </authorList>
    </citation>
    <scope>NUCLEOTIDE SEQUENCE</scope>
    <source>
        <strain evidence="2">DOB743</strain>
    </source>
</reference>
<sequence length="247" mass="26359">MGTLLGDNTAGLHGSHRLAIVWISGGVARSVRSYSNFQLPASPGISPSLRYPTLADPGEICDLRLMADIHLVRTSYAGVSGAGASVSEQHDEFDIHKLGGGLESIRSRGQPSGMQINPDLMSQRNIQVTVVIPFSQSPTHHGTTQQPPQQIPVPQVGLMPNPEVPDIQAVQSLLAALGPSAIAIPSSTRMQGGIPMHHIPQHAPQPPLPALPPPPPVIDPQLEQPLNAFNQVVLQRLETLEQSLKRP</sequence>
<feature type="region of interest" description="Disordered" evidence="1">
    <location>
        <begin position="203"/>
        <end position="222"/>
    </location>
</feature>
<evidence type="ECO:0000313" key="3">
    <source>
        <dbReference type="Proteomes" id="UP000714275"/>
    </source>
</evidence>
<accession>A0A9P7CY75</accession>
<evidence type="ECO:0000256" key="1">
    <source>
        <dbReference type="SAM" id="MobiDB-lite"/>
    </source>
</evidence>
<keyword evidence="3" id="KW-1185">Reference proteome</keyword>
<comment type="caution">
    <text evidence="2">The sequence shown here is derived from an EMBL/GenBank/DDBJ whole genome shotgun (WGS) entry which is preliminary data.</text>
</comment>
<feature type="compositionally biased region" description="Pro residues" evidence="1">
    <location>
        <begin position="203"/>
        <end position="218"/>
    </location>
</feature>
<protein>
    <submittedName>
        <fullName evidence="2">Uncharacterized protein</fullName>
    </submittedName>
</protein>
<dbReference type="Proteomes" id="UP000714275">
    <property type="component" value="Unassembled WGS sequence"/>
</dbReference>